<accession>A0A3P6Q5L0</accession>
<evidence type="ECO:0000313" key="2">
    <source>
        <dbReference type="Proteomes" id="UP000271889"/>
    </source>
</evidence>
<sequence>MSLSRMSLVRVLVDAHRALDTVEELLEKTEGEIVLVLNSLEYRIVSEDSYSTAHIMNIYDILQPILRRYAALQELRSGLFPLKERVPRNDGTTNLLKINANAVKQLTNQVEAFEFCL</sequence>
<proteinExistence type="predicted"/>
<organism evidence="1 2">
    <name type="scientific">Cylicostephanus goldi</name>
    <name type="common">Nematode worm</name>
    <dbReference type="NCBI Taxonomy" id="71465"/>
    <lineage>
        <taxon>Eukaryota</taxon>
        <taxon>Metazoa</taxon>
        <taxon>Ecdysozoa</taxon>
        <taxon>Nematoda</taxon>
        <taxon>Chromadorea</taxon>
        <taxon>Rhabditida</taxon>
        <taxon>Rhabditina</taxon>
        <taxon>Rhabditomorpha</taxon>
        <taxon>Strongyloidea</taxon>
        <taxon>Strongylidae</taxon>
        <taxon>Cylicostephanus</taxon>
    </lineage>
</organism>
<dbReference type="OrthoDB" id="5862900at2759"/>
<dbReference type="Proteomes" id="UP000271889">
    <property type="component" value="Unassembled WGS sequence"/>
</dbReference>
<evidence type="ECO:0000313" key="1">
    <source>
        <dbReference type="EMBL" id="VDK46876.1"/>
    </source>
</evidence>
<protein>
    <submittedName>
        <fullName evidence="1">Uncharacterized protein</fullName>
    </submittedName>
</protein>
<gene>
    <name evidence="1" type="ORF">CGOC_LOCUS888</name>
</gene>
<keyword evidence="2" id="KW-1185">Reference proteome</keyword>
<reference evidence="1 2" key="1">
    <citation type="submission" date="2018-11" db="EMBL/GenBank/DDBJ databases">
        <authorList>
            <consortium name="Pathogen Informatics"/>
        </authorList>
    </citation>
    <scope>NUCLEOTIDE SEQUENCE [LARGE SCALE GENOMIC DNA]</scope>
</reference>
<dbReference type="EMBL" id="UYRV01001399">
    <property type="protein sequence ID" value="VDK46876.1"/>
    <property type="molecule type" value="Genomic_DNA"/>
</dbReference>
<dbReference type="AlphaFoldDB" id="A0A3P6Q5L0"/>
<name>A0A3P6Q5L0_CYLGO</name>